<feature type="domain" description="FAD-binding FR-type" evidence="15">
    <location>
        <begin position="269"/>
        <end position="437"/>
    </location>
</feature>
<evidence type="ECO:0000256" key="1">
    <source>
        <dbReference type="ARBA" id="ARBA00004651"/>
    </source>
</evidence>
<evidence type="ECO:0000256" key="13">
    <source>
        <dbReference type="ARBA" id="ARBA00048483"/>
    </source>
</evidence>
<dbReference type="GO" id="GO:0052851">
    <property type="term" value="F:ferric-chelate reductase (NADPH) activity"/>
    <property type="evidence" value="ECO:0007669"/>
    <property type="project" value="UniProtKB-EC"/>
</dbReference>
<dbReference type="EC" id="1.16.1.9" evidence="3"/>
<keyword evidence="8 14" id="KW-1133">Transmembrane helix</keyword>
<keyword evidence="12" id="KW-0325">Glycoprotein</keyword>
<feature type="transmembrane region" description="Helical" evidence="14">
    <location>
        <begin position="438"/>
        <end position="460"/>
    </location>
</feature>
<dbReference type="OrthoDB" id="3944240at2759"/>
<reference evidence="16 17" key="1">
    <citation type="submission" date="2016-03" db="EMBL/GenBank/DDBJ databases">
        <authorList>
            <person name="Ploux O."/>
        </authorList>
    </citation>
    <scope>NUCLEOTIDE SEQUENCE [LARGE SCALE GENOMIC DNA]</scope>
    <source>
        <strain evidence="16 17">UAMH 11012</strain>
    </source>
</reference>
<dbReference type="PANTHER" id="PTHR32361">
    <property type="entry name" value="FERRIC/CUPRIC REDUCTASE TRANSMEMBRANE COMPONENT"/>
    <property type="match status" value="1"/>
</dbReference>
<dbReference type="InterPro" id="IPR013112">
    <property type="entry name" value="FAD-bd_8"/>
</dbReference>
<keyword evidence="4" id="KW-0813">Transport</keyword>
<accession>A0A1L7X6V1</accession>
<dbReference type="InterPro" id="IPR039261">
    <property type="entry name" value="FNR_nucleotide-bd"/>
</dbReference>
<evidence type="ECO:0000256" key="14">
    <source>
        <dbReference type="SAM" id="Phobius"/>
    </source>
</evidence>
<keyword evidence="5" id="KW-1003">Cell membrane</keyword>
<dbReference type="GO" id="GO:0015677">
    <property type="term" value="P:copper ion import"/>
    <property type="evidence" value="ECO:0007669"/>
    <property type="project" value="TreeGrafter"/>
</dbReference>
<dbReference type="EMBL" id="FJOG01000016">
    <property type="protein sequence ID" value="CZR60757.1"/>
    <property type="molecule type" value="Genomic_DNA"/>
</dbReference>
<feature type="transmembrane region" description="Helical" evidence="14">
    <location>
        <begin position="174"/>
        <end position="200"/>
    </location>
</feature>
<name>A0A1L7X6V1_9HELO</name>
<evidence type="ECO:0000256" key="11">
    <source>
        <dbReference type="ARBA" id="ARBA00023136"/>
    </source>
</evidence>
<feature type="transmembrane region" description="Helical" evidence="14">
    <location>
        <begin position="135"/>
        <end position="154"/>
    </location>
</feature>
<dbReference type="GO" id="GO:0006826">
    <property type="term" value="P:iron ion transport"/>
    <property type="evidence" value="ECO:0007669"/>
    <property type="project" value="UniProtKB-ARBA"/>
</dbReference>
<evidence type="ECO:0000256" key="4">
    <source>
        <dbReference type="ARBA" id="ARBA00022448"/>
    </source>
</evidence>
<comment type="subcellular location">
    <subcellularLocation>
        <location evidence="1">Cell membrane</location>
        <topology evidence="1">Multi-pass membrane protein</topology>
    </subcellularLocation>
</comment>
<comment type="similarity">
    <text evidence="2">Belongs to the ferric reductase (FRE) family.</text>
</comment>
<evidence type="ECO:0000256" key="2">
    <source>
        <dbReference type="ARBA" id="ARBA00006278"/>
    </source>
</evidence>
<evidence type="ECO:0000256" key="7">
    <source>
        <dbReference type="ARBA" id="ARBA00022982"/>
    </source>
</evidence>
<evidence type="ECO:0000256" key="9">
    <source>
        <dbReference type="ARBA" id="ARBA00023002"/>
    </source>
</evidence>
<comment type="catalytic activity">
    <reaction evidence="13">
        <text>2 a Fe(II)-siderophore + NADP(+) + H(+) = 2 a Fe(III)-siderophore + NADPH</text>
        <dbReference type="Rhea" id="RHEA:28795"/>
        <dbReference type="Rhea" id="RHEA-COMP:11342"/>
        <dbReference type="Rhea" id="RHEA-COMP:11344"/>
        <dbReference type="ChEBI" id="CHEBI:15378"/>
        <dbReference type="ChEBI" id="CHEBI:29033"/>
        <dbReference type="ChEBI" id="CHEBI:29034"/>
        <dbReference type="ChEBI" id="CHEBI:57783"/>
        <dbReference type="ChEBI" id="CHEBI:58349"/>
        <dbReference type="EC" id="1.16.1.9"/>
    </reaction>
</comment>
<dbReference type="SFLD" id="SFLDS00052">
    <property type="entry name" value="Ferric_Reductase_Domain"/>
    <property type="match status" value="1"/>
</dbReference>
<evidence type="ECO:0000256" key="3">
    <source>
        <dbReference type="ARBA" id="ARBA00012668"/>
    </source>
</evidence>
<keyword evidence="9" id="KW-0560">Oxidoreductase</keyword>
<protein>
    <recommendedName>
        <fullName evidence="3">ferric-chelate reductase (NADPH)</fullName>
        <ecNumber evidence="3">1.16.1.9</ecNumber>
    </recommendedName>
</protein>
<keyword evidence="6 14" id="KW-0812">Transmembrane</keyword>
<dbReference type="STRING" id="576137.A0A1L7X6V1"/>
<dbReference type="Pfam" id="PF08022">
    <property type="entry name" value="FAD_binding_8"/>
    <property type="match status" value="1"/>
</dbReference>
<dbReference type="InterPro" id="IPR017938">
    <property type="entry name" value="Riboflavin_synthase-like_b-brl"/>
</dbReference>
<dbReference type="Pfam" id="PF08030">
    <property type="entry name" value="NAD_binding_6"/>
    <property type="match status" value="1"/>
</dbReference>
<dbReference type="SFLD" id="SFLDG01168">
    <property type="entry name" value="Ferric_reductase_subgroup_(FRE"/>
    <property type="match status" value="1"/>
</dbReference>
<keyword evidence="17" id="KW-1185">Reference proteome</keyword>
<evidence type="ECO:0000313" key="17">
    <source>
        <dbReference type="Proteomes" id="UP000184330"/>
    </source>
</evidence>
<organism evidence="16 17">
    <name type="scientific">Phialocephala subalpina</name>
    <dbReference type="NCBI Taxonomy" id="576137"/>
    <lineage>
        <taxon>Eukaryota</taxon>
        <taxon>Fungi</taxon>
        <taxon>Dikarya</taxon>
        <taxon>Ascomycota</taxon>
        <taxon>Pezizomycotina</taxon>
        <taxon>Leotiomycetes</taxon>
        <taxon>Helotiales</taxon>
        <taxon>Mollisiaceae</taxon>
        <taxon>Phialocephala</taxon>
        <taxon>Phialocephala fortinii species complex</taxon>
    </lineage>
</organism>
<evidence type="ECO:0000259" key="15">
    <source>
        <dbReference type="PROSITE" id="PS51384"/>
    </source>
</evidence>
<dbReference type="InterPro" id="IPR013121">
    <property type="entry name" value="Fe_red_NAD-bd_6"/>
</dbReference>
<dbReference type="Proteomes" id="UP000184330">
    <property type="component" value="Unassembled WGS sequence"/>
</dbReference>
<evidence type="ECO:0000313" key="16">
    <source>
        <dbReference type="EMBL" id="CZR60757.1"/>
    </source>
</evidence>
<dbReference type="PROSITE" id="PS51384">
    <property type="entry name" value="FAD_FR"/>
    <property type="match status" value="1"/>
</dbReference>
<dbReference type="PANTHER" id="PTHR32361:SF9">
    <property type="entry name" value="FERRIC REDUCTASE TRANSMEMBRANE COMPONENT 3-RELATED"/>
    <property type="match status" value="1"/>
</dbReference>
<dbReference type="SUPFAM" id="SSF63380">
    <property type="entry name" value="Riboflavin synthase domain-like"/>
    <property type="match status" value="1"/>
</dbReference>
<gene>
    <name evidence="16" type="ORF">PAC_10653</name>
</gene>
<dbReference type="InterPro" id="IPR051410">
    <property type="entry name" value="Ferric/Cupric_Reductase"/>
</dbReference>
<evidence type="ECO:0000256" key="5">
    <source>
        <dbReference type="ARBA" id="ARBA00022475"/>
    </source>
</evidence>
<dbReference type="GO" id="GO:0006879">
    <property type="term" value="P:intracellular iron ion homeostasis"/>
    <property type="evidence" value="ECO:0007669"/>
    <property type="project" value="TreeGrafter"/>
</dbReference>
<keyword evidence="7" id="KW-0249">Electron transport</keyword>
<feature type="transmembrane region" description="Helical" evidence="14">
    <location>
        <begin position="276"/>
        <end position="296"/>
    </location>
</feature>
<dbReference type="InterPro" id="IPR017927">
    <property type="entry name" value="FAD-bd_FR_type"/>
</dbReference>
<dbReference type="CDD" id="cd06186">
    <property type="entry name" value="NOX_Duox_like_FAD_NADP"/>
    <property type="match status" value="1"/>
</dbReference>
<evidence type="ECO:0000256" key="10">
    <source>
        <dbReference type="ARBA" id="ARBA00023065"/>
    </source>
</evidence>
<dbReference type="AlphaFoldDB" id="A0A1L7X6V1"/>
<evidence type="ECO:0000256" key="6">
    <source>
        <dbReference type="ARBA" id="ARBA00022692"/>
    </source>
</evidence>
<feature type="transmembrane region" description="Helical" evidence="14">
    <location>
        <begin position="64"/>
        <end position="82"/>
    </location>
</feature>
<dbReference type="SUPFAM" id="SSF52343">
    <property type="entry name" value="Ferredoxin reductase-like, C-terminal NADP-linked domain"/>
    <property type="match status" value="1"/>
</dbReference>
<keyword evidence="10" id="KW-0406">Ion transport</keyword>
<sequence>MDMSSMPPGMVMPTATASSTTDSAPIALSTEGLNMSDVTVQTDFLAQLLNDSELQITSNFYARAFWYGIVVAIALASVLNLLQRFISRYRLRAASKTVPAKSCRRPGIIGPRIALVRKLCYPQHSPVHHPHWFKVPPFGTLLLIIAYLCFILGLEYVNQNVPGEQHNQAIGVRAGWLTITQIPLLILLSGKVNLIGLLSGMSYERLNVLHRWVARTMLLTATLHMGYQQALWNRLGLLQLEWSIDTCPPTGIKAYAFLVWMNLSTLAPIRNRFYEFFIIQHILSFVCFITFIMLHLPSTALYTRVYIWTPIGLYILDRLLRTAHYAWNNVRPGRATLTQLHGGVTKIVVKSRQLKKWTPGSFVLLSIPRFGIIQSHPATIASTPSSNGGDLVFILRAHHGFTSRVHKAASSDSLSPDPAIQTHLALIDGPYGGTHLDFASFTTVVLIAGSTGITFALPILVDLAFRAQTTTLVVREVVLIWAIKTAGCLTWIEDDLRIASERLRSAGIELSIKVFVTADTTFVEGSKTEIQPPAISQSLEDIQIEDSAAAAESSKSSTAADEKSAPPAYKAKTDIAVFRAGRPDIRIVIAEAQERAGTKIGVAVCGPLGMTVATRRAAARLQRGDRDIYLHVESFGF</sequence>
<dbReference type="InterPro" id="IPR013130">
    <property type="entry name" value="Fe3_Rdtase_TM_dom"/>
</dbReference>
<keyword evidence="11 14" id="KW-0472">Membrane</keyword>
<evidence type="ECO:0000256" key="8">
    <source>
        <dbReference type="ARBA" id="ARBA00022989"/>
    </source>
</evidence>
<dbReference type="Gene3D" id="3.40.50.80">
    <property type="entry name" value="Nucleotide-binding domain of ferredoxin-NADP reductase (FNR) module"/>
    <property type="match status" value="1"/>
</dbReference>
<dbReference type="Pfam" id="PF01794">
    <property type="entry name" value="Ferric_reduct"/>
    <property type="match status" value="1"/>
</dbReference>
<dbReference type="GO" id="GO:0005886">
    <property type="term" value="C:plasma membrane"/>
    <property type="evidence" value="ECO:0007669"/>
    <property type="project" value="UniProtKB-SubCell"/>
</dbReference>
<evidence type="ECO:0000256" key="12">
    <source>
        <dbReference type="ARBA" id="ARBA00023180"/>
    </source>
</evidence>
<proteinExistence type="inferred from homology"/>